<evidence type="ECO:0000256" key="2">
    <source>
        <dbReference type="SAM" id="SignalP"/>
    </source>
</evidence>
<sequence>MRNFSRMRGTALAALVVIGGIGMVGCAGAQSAADVASATPSLSAPAVAASAAVVAAAPAPVVALPAATTIAPDQSASATTSDDTKEAQGNVAELRRLMRNNELTELRTSYNGSYGASLLLHGDDLTYYIALFQQKNFWRVIKTHDDARAEQIYADFVKKSAQLADVELRRAKLAAQKTYTERQIAAQQARADRLQADLDVAHQQQTLFASRQKETREEAAALDMQKRAAQDQLRDLRRQVQSLQRETEQGLPHSIH</sequence>
<evidence type="ECO:0000313" key="4">
    <source>
        <dbReference type="Proteomes" id="UP000235777"/>
    </source>
</evidence>
<gene>
    <name evidence="3" type="ORF">C0Z20_04685</name>
</gene>
<feature type="coiled-coil region" evidence="1">
    <location>
        <begin position="184"/>
        <end position="246"/>
    </location>
</feature>
<reference evidence="3 4" key="1">
    <citation type="submission" date="2018-01" db="EMBL/GenBank/DDBJ databases">
        <title>Whole genome analyses suggest that Burkholderia sensu lato contains two further novel genera in the rhizoxinica-symbiotica group Mycetohabitans gen. nov., and Trinickia gen. nov.: implications for the evolution of diazotrophy and nodulation in the Burkholderiaceae.</title>
        <authorList>
            <person name="Estrada-de los Santos P."/>
            <person name="Palmer M."/>
            <person name="Chavez-Ramirez B."/>
            <person name="Beukes C."/>
            <person name="Steenkamp E.T."/>
            <person name="Hirsch A.M."/>
            <person name="Manyaka P."/>
            <person name="Maluk M."/>
            <person name="Lafos M."/>
            <person name="Crook M."/>
            <person name="Gross E."/>
            <person name="Simon M.F."/>
            <person name="Bueno dos Reis Junior F."/>
            <person name="Poole P.S."/>
            <person name="Venter S.N."/>
            <person name="James E.K."/>
        </authorList>
    </citation>
    <scope>NUCLEOTIDE SEQUENCE [LARGE SCALE GENOMIC DNA]</scope>
    <source>
        <strain evidence="3 4">JPY 581</strain>
    </source>
</reference>
<evidence type="ECO:0000256" key="1">
    <source>
        <dbReference type="SAM" id="Coils"/>
    </source>
</evidence>
<dbReference type="Pfam" id="PF11180">
    <property type="entry name" value="DUF2968"/>
    <property type="match status" value="1"/>
</dbReference>
<dbReference type="EMBL" id="PNYC01000002">
    <property type="protein sequence ID" value="PMS38094.1"/>
    <property type="molecule type" value="Genomic_DNA"/>
</dbReference>
<organism evidence="3 4">
    <name type="scientific">Trinickia symbiotica</name>
    <dbReference type="NCBI Taxonomy" id="863227"/>
    <lineage>
        <taxon>Bacteria</taxon>
        <taxon>Pseudomonadati</taxon>
        <taxon>Pseudomonadota</taxon>
        <taxon>Betaproteobacteria</taxon>
        <taxon>Burkholderiales</taxon>
        <taxon>Burkholderiaceae</taxon>
        <taxon>Trinickia</taxon>
    </lineage>
</organism>
<dbReference type="Proteomes" id="UP000235777">
    <property type="component" value="Unassembled WGS sequence"/>
</dbReference>
<comment type="caution">
    <text evidence="3">The sequence shown here is derived from an EMBL/GenBank/DDBJ whole genome shotgun (WGS) entry which is preliminary data.</text>
</comment>
<proteinExistence type="predicted"/>
<dbReference type="AlphaFoldDB" id="A0A2N7X8Y1"/>
<dbReference type="RefSeq" id="WP_026229293.1">
    <property type="nucleotide sequence ID" value="NZ_KB890164.1"/>
</dbReference>
<dbReference type="PROSITE" id="PS51257">
    <property type="entry name" value="PROKAR_LIPOPROTEIN"/>
    <property type="match status" value="1"/>
</dbReference>
<dbReference type="InterPro" id="IPR021350">
    <property type="entry name" value="DUF2968"/>
</dbReference>
<evidence type="ECO:0000313" key="3">
    <source>
        <dbReference type="EMBL" id="PMS38094.1"/>
    </source>
</evidence>
<dbReference type="STRING" id="863227.GCA_000373005_00199"/>
<feature type="chain" id="PRO_5014964132" evidence="2">
    <location>
        <begin position="30"/>
        <end position="256"/>
    </location>
</feature>
<keyword evidence="1" id="KW-0175">Coiled coil</keyword>
<name>A0A2N7X8Y1_9BURK</name>
<keyword evidence="2" id="KW-0732">Signal</keyword>
<feature type="signal peptide" evidence="2">
    <location>
        <begin position="1"/>
        <end position="29"/>
    </location>
</feature>
<protein>
    <submittedName>
        <fullName evidence="3">DUF2968 domain-containing protein</fullName>
    </submittedName>
</protein>
<accession>A0A2N7X8Y1</accession>
<keyword evidence="4" id="KW-1185">Reference proteome</keyword>
<dbReference type="OrthoDB" id="5952682at2"/>